<dbReference type="InterPro" id="IPR029058">
    <property type="entry name" value="AB_hydrolase_fold"/>
</dbReference>
<organism evidence="2 3">
    <name type="scientific">Sphingopyxis flava</name>
    <dbReference type="NCBI Taxonomy" id="1507287"/>
    <lineage>
        <taxon>Bacteria</taxon>
        <taxon>Pseudomonadati</taxon>
        <taxon>Pseudomonadota</taxon>
        <taxon>Alphaproteobacteria</taxon>
        <taxon>Sphingomonadales</taxon>
        <taxon>Sphingomonadaceae</taxon>
        <taxon>Sphingopyxis</taxon>
    </lineage>
</organism>
<dbReference type="InterPro" id="IPR000073">
    <property type="entry name" value="AB_hydrolase_1"/>
</dbReference>
<dbReference type="SUPFAM" id="SSF46894">
    <property type="entry name" value="C-terminal effector domain of the bipartite response regulators"/>
    <property type="match status" value="1"/>
</dbReference>
<dbReference type="OrthoDB" id="7618865at2"/>
<dbReference type="InterPro" id="IPR016032">
    <property type="entry name" value="Sig_transdc_resp-reg_C-effctor"/>
</dbReference>
<gene>
    <name evidence="2" type="ORF">SAMN06295937_101596</name>
</gene>
<protein>
    <submittedName>
        <fullName evidence="2">Pimeloyl-ACP methyl ester carboxylesterase</fullName>
    </submittedName>
</protein>
<accession>A0A1T5DNT7</accession>
<dbReference type="PANTHER" id="PTHR43798">
    <property type="entry name" value="MONOACYLGLYCEROL LIPASE"/>
    <property type="match status" value="1"/>
</dbReference>
<dbReference type="SMART" id="SM00421">
    <property type="entry name" value="HTH_LUXR"/>
    <property type="match status" value="1"/>
</dbReference>
<dbReference type="Pfam" id="PF00561">
    <property type="entry name" value="Abhydrolase_1"/>
    <property type="match status" value="1"/>
</dbReference>
<name>A0A1T5DNT7_9SPHN</name>
<dbReference type="RefSeq" id="WP_079639177.1">
    <property type="nucleotide sequence ID" value="NZ_FUYP01000015.1"/>
</dbReference>
<sequence length="624" mass="67600">MGIIDSDEVAAGQPVDYAEQWLAVPEMLLDQVRRNPDAVEEHFHALDAAHGYRARSVVNIDALALLVVDPAERQFAYVSDTSPADAHDLIDWDMAEATLHGRTMQLAQPDEQGAHPLLAYVPAREALNWDLPDEVKGRLAEALRRRVLVVTTSAVPQKPLRRACAAFGMTGLEARVVEATLRSGSIRSGAAAAKLSYATAREAMSSALAKVGVARMPGLLHRLSLLSLGIFPNREEAVELLTDRWGLKPRQAQIAMLLAQGLTRGETAQSLGLSEATVKKQADIVFQTFGVSGAPALARSLSAVTAMQALADASHDRVGWMSGAAEPLRFIDRPGGGRIAISDYGPAGGRPVVIVHSSMTTRHPPRRLVAELMRRGYRVLAIDRPGFGLTDMERGCAESDPSDPFEPAAHDMRIVLDQLRIDRVAIVARGGAQVVAAFAGLYPDRCGAVVLVNPDPPATRDKRRWGVLGSFKEAYYQRPDLILPAARLITRAMTRSFLAKALRKSMRGSPPDEALVADEHIVDDYYRAIRMFTTGRLAGYVREQAALAQGIGGHYAIDGRGWSVLLGAHDTLSEPGTALAYWRERIPAAAFEVLENHGRLMAYAAPELISDRLDAMAGAVKRPA</sequence>
<evidence type="ECO:0000313" key="3">
    <source>
        <dbReference type="Proteomes" id="UP000190044"/>
    </source>
</evidence>
<dbReference type="PRINTS" id="PR00111">
    <property type="entry name" value="ABHYDROLASE"/>
</dbReference>
<dbReference type="InterPro" id="IPR000792">
    <property type="entry name" value="Tscrpt_reg_LuxR_C"/>
</dbReference>
<dbReference type="InterPro" id="IPR036388">
    <property type="entry name" value="WH-like_DNA-bd_sf"/>
</dbReference>
<proteinExistence type="predicted"/>
<dbReference type="AlphaFoldDB" id="A0A1T5DNT7"/>
<dbReference type="Gene3D" id="1.10.10.10">
    <property type="entry name" value="Winged helix-like DNA-binding domain superfamily/Winged helix DNA-binding domain"/>
    <property type="match status" value="1"/>
</dbReference>
<feature type="domain" description="HTH luxR-type" evidence="1">
    <location>
        <begin position="244"/>
        <end position="301"/>
    </location>
</feature>
<reference evidence="3" key="1">
    <citation type="submission" date="2017-02" db="EMBL/GenBank/DDBJ databases">
        <authorList>
            <person name="Varghese N."/>
            <person name="Submissions S."/>
        </authorList>
    </citation>
    <scope>NUCLEOTIDE SEQUENCE [LARGE SCALE GENOMIC DNA]</scope>
    <source>
        <strain evidence="3">R11H</strain>
    </source>
</reference>
<dbReference type="SUPFAM" id="SSF53474">
    <property type="entry name" value="alpha/beta-Hydrolases"/>
    <property type="match status" value="1"/>
</dbReference>
<keyword evidence="3" id="KW-1185">Reference proteome</keyword>
<dbReference type="EMBL" id="FUYP01000015">
    <property type="protein sequence ID" value="SKB73397.1"/>
    <property type="molecule type" value="Genomic_DNA"/>
</dbReference>
<dbReference type="GO" id="GO:0003677">
    <property type="term" value="F:DNA binding"/>
    <property type="evidence" value="ECO:0007669"/>
    <property type="project" value="InterPro"/>
</dbReference>
<dbReference type="Gene3D" id="3.40.50.1820">
    <property type="entry name" value="alpha/beta hydrolase"/>
    <property type="match status" value="1"/>
</dbReference>
<dbReference type="GO" id="GO:0006355">
    <property type="term" value="P:regulation of DNA-templated transcription"/>
    <property type="evidence" value="ECO:0007669"/>
    <property type="project" value="InterPro"/>
</dbReference>
<evidence type="ECO:0000259" key="1">
    <source>
        <dbReference type="SMART" id="SM00421"/>
    </source>
</evidence>
<dbReference type="InterPro" id="IPR050266">
    <property type="entry name" value="AB_hydrolase_sf"/>
</dbReference>
<evidence type="ECO:0000313" key="2">
    <source>
        <dbReference type="EMBL" id="SKB73397.1"/>
    </source>
</evidence>
<dbReference type="Proteomes" id="UP000190044">
    <property type="component" value="Unassembled WGS sequence"/>
</dbReference>